<dbReference type="RefSeq" id="WP_271269634.1">
    <property type="nucleotide sequence ID" value="NZ_JAMGZJ010000078.1"/>
</dbReference>
<dbReference type="Proteomes" id="UP001061282">
    <property type="component" value="Unassembled WGS sequence"/>
</dbReference>
<evidence type="ECO:0000313" key="2">
    <source>
        <dbReference type="Proteomes" id="UP001061282"/>
    </source>
</evidence>
<reference evidence="1" key="1">
    <citation type="submission" date="2022-05" db="EMBL/GenBank/DDBJ databases">
        <title>Description of a novel species of Leclercia; Leclercia tamurae and the Proposal for a Novel Genus Silvania gen. nov. Containing Two Novel Species Silvania hatchlandensis sp. nov. and Silvania confinis sp. nov. Isolated from the Rhizosphere of Oak.</title>
        <authorList>
            <person name="Maddock D.W."/>
            <person name="Brady C.L."/>
            <person name="Denman S."/>
            <person name="Arnold D."/>
        </authorList>
    </citation>
    <scope>NUCLEOTIDE SEQUENCE</scope>
    <source>
        <strain evidence="1">H4N4</strain>
    </source>
</reference>
<comment type="caution">
    <text evidence="1">The sequence shown here is derived from an EMBL/GenBank/DDBJ whole genome shotgun (WGS) entry which is preliminary data.</text>
</comment>
<gene>
    <name evidence="1" type="ORF">M8013_20625</name>
</gene>
<protein>
    <submittedName>
        <fullName evidence="1">Uncharacterized protein</fullName>
    </submittedName>
</protein>
<evidence type="ECO:0000313" key="1">
    <source>
        <dbReference type="EMBL" id="MCU6671136.1"/>
    </source>
</evidence>
<sequence>MVDNINTAIRLMCKAHKHGRLGMADDLGMTIDQFHNHMYQKCGSRFFTLSELERMQDLSSSFYVAEYFATRSAKLLVDIPIPGSMDNVDLYDIEMKAAAAEGDFARAKIVAAADGVIDKKEHKFLSDLFNAKLRHQIHGFMGFLALYGVGVAEHSIDAFVMNGRKGDAPSVQLEASVAPIL</sequence>
<accession>A0A9J6QGN7</accession>
<proteinExistence type="predicted"/>
<name>A0A9J6QGN7_9ENTR</name>
<dbReference type="NCBIfam" id="NF041471">
    <property type="entry name" value="phage_reg_YmfL"/>
    <property type="match status" value="1"/>
</dbReference>
<dbReference type="InterPro" id="IPR009679">
    <property type="entry name" value="Phage_186_CII-like"/>
</dbReference>
<dbReference type="InterPro" id="IPR048188">
    <property type="entry name" value="YmfL-like"/>
</dbReference>
<dbReference type="EMBL" id="JAMGZJ010000078">
    <property type="protein sequence ID" value="MCU6671136.1"/>
    <property type="molecule type" value="Genomic_DNA"/>
</dbReference>
<dbReference type="Pfam" id="PF06892">
    <property type="entry name" value="Phage_CP76"/>
    <property type="match status" value="1"/>
</dbReference>
<organism evidence="1 2">
    <name type="scientific">Silvania confinis</name>
    <dbReference type="NCBI Taxonomy" id="2926470"/>
    <lineage>
        <taxon>Bacteria</taxon>
        <taxon>Pseudomonadati</taxon>
        <taxon>Pseudomonadota</taxon>
        <taxon>Gammaproteobacteria</taxon>
        <taxon>Enterobacterales</taxon>
        <taxon>Enterobacteriaceae</taxon>
        <taxon>Silvania</taxon>
    </lineage>
</organism>
<keyword evidence="2" id="KW-1185">Reference proteome</keyword>
<dbReference type="AlphaFoldDB" id="A0A9J6QGN7"/>
<dbReference type="GO" id="GO:0003677">
    <property type="term" value="F:DNA binding"/>
    <property type="evidence" value="ECO:0007669"/>
    <property type="project" value="InterPro"/>
</dbReference>